<dbReference type="EMBL" id="JAEPRB010000068">
    <property type="protein sequence ID" value="KAG2223093.1"/>
    <property type="molecule type" value="Genomic_DNA"/>
</dbReference>
<keyword evidence="9" id="KW-1185">Reference proteome</keyword>
<feature type="transmembrane region" description="Helical" evidence="6">
    <location>
        <begin position="309"/>
        <end position="333"/>
    </location>
</feature>
<feature type="transmembrane region" description="Helical" evidence="6">
    <location>
        <begin position="175"/>
        <end position="195"/>
    </location>
</feature>
<evidence type="ECO:0000256" key="3">
    <source>
        <dbReference type="ARBA" id="ARBA00022692"/>
    </source>
</evidence>
<evidence type="ECO:0000256" key="2">
    <source>
        <dbReference type="ARBA" id="ARBA00022448"/>
    </source>
</evidence>
<dbReference type="OrthoDB" id="6730379at2759"/>
<feature type="domain" description="Major facilitator superfamily (MFS) profile" evidence="7">
    <location>
        <begin position="80"/>
        <end position="486"/>
    </location>
</feature>
<dbReference type="InterPro" id="IPR011701">
    <property type="entry name" value="MFS"/>
</dbReference>
<dbReference type="Proteomes" id="UP000646827">
    <property type="component" value="Unassembled WGS sequence"/>
</dbReference>
<proteinExistence type="predicted"/>
<evidence type="ECO:0000256" key="6">
    <source>
        <dbReference type="SAM" id="Phobius"/>
    </source>
</evidence>
<comment type="caution">
    <text evidence="8">The sequence shown here is derived from an EMBL/GenBank/DDBJ whole genome shotgun (WGS) entry which is preliminary data.</text>
</comment>
<dbReference type="AlphaFoldDB" id="A0A8H7S7X0"/>
<keyword evidence="2" id="KW-0813">Transport</keyword>
<feature type="transmembrane region" description="Helical" evidence="6">
    <location>
        <begin position="239"/>
        <end position="262"/>
    </location>
</feature>
<dbReference type="PANTHER" id="PTHR43791">
    <property type="entry name" value="PERMEASE-RELATED"/>
    <property type="match status" value="1"/>
</dbReference>
<feature type="transmembrane region" description="Helical" evidence="6">
    <location>
        <begin position="207"/>
        <end position="227"/>
    </location>
</feature>
<reference evidence="8 9" key="1">
    <citation type="submission" date="2020-12" db="EMBL/GenBank/DDBJ databases">
        <title>Metabolic potential, ecology and presence of endohyphal bacteria is reflected in genomic diversity of Mucoromycotina.</title>
        <authorList>
            <person name="Muszewska A."/>
            <person name="Okrasinska A."/>
            <person name="Steczkiewicz K."/>
            <person name="Drgas O."/>
            <person name="Orlowska M."/>
            <person name="Perlinska-Lenart U."/>
            <person name="Aleksandrzak-Piekarczyk T."/>
            <person name="Szatraj K."/>
            <person name="Zielenkiewicz U."/>
            <person name="Pilsyk S."/>
            <person name="Malc E."/>
            <person name="Mieczkowski P."/>
            <person name="Kruszewska J.S."/>
            <person name="Biernat P."/>
            <person name="Pawlowska J."/>
        </authorList>
    </citation>
    <scope>NUCLEOTIDE SEQUENCE [LARGE SCALE GENOMIC DNA]</scope>
    <source>
        <strain evidence="8 9">CBS 142.35</strain>
    </source>
</reference>
<dbReference type="Pfam" id="PF07690">
    <property type="entry name" value="MFS_1"/>
    <property type="match status" value="1"/>
</dbReference>
<accession>A0A8H7S7X0</accession>
<organism evidence="8 9">
    <name type="scientific">Circinella minor</name>
    <dbReference type="NCBI Taxonomy" id="1195481"/>
    <lineage>
        <taxon>Eukaryota</taxon>
        <taxon>Fungi</taxon>
        <taxon>Fungi incertae sedis</taxon>
        <taxon>Mucoromycota</taxon>
        <taxon>Mucoromycotina</taxon>
        <taxon>Mucoromycetes</taxon>
        <taxon>Mucorales</taxon>
        <taxon>Lichtheimiaceae</taxon>
        <taxon>Circinella</taxon>
    </lineage>
</organism>
<feature type="transmembrane region" description="Helical" evidence="6">
    <location>
        <begin position="345"/>
        <end position="365"/>
    </location>
</feature>
<evidence type="ECO:0000256" key="4">
    <source>
        <dbReference type="ARBA" id="ARBA00022989"/>
    </source>
</evidence>
<dbReference type="SUPFAM" id="SSF103473">
    <property type="entry name" value="MFS general substrate transporter"/>
    <property type="match status" value="1"/>
</dbReference>
<evidence type="ECO:0000259" key="7">
    <source>
        <dbReference type="PROSITE" id="PS50850"/>
    </source>
</evidence>
<keyword evidence="5 6" id="KW-0472">Membrane</keyword>
<sequence>MTDSKVEYTVEEGQKIEYTTTTTVEEKTSVIDEKASARDYLDTSSSSNEATEEFDARGDRIYVKSDAEKQYVRKLDFIYVMPFVAILNFLQFFDKSALNYAGALTLKEDTGITGTEFSWLGSLFYLGYLVYQVPNQYLLQRMPLGKYTGVLIIFWGLVLSITFEAKNFAQLAGLRFLLGFFEAAMYPCCIMLISAMYRRKEQAARLGVVYICNGVAMAVGGFIGYGIGHMEGVMGHASWQWLMIILGAITMFFGIVIFVCLIDNPRSRFLKLTPEQLQIVDERQRDNTTVVTKEIKWSHITESLKEPRYYFFCIASMLINFQNGALNTFSAIITKGFGFTGVEAILLTVPSGVVDIIYIVIILWYNNKYGNTLYCAIVMLIFAIIGLVLLIAIPVPKAKLLGLYLCWAYAAAYVMFLSSLANNVNGYTKKLFYSSSVIVFYTIGNFVGPLMMVQSQAPLYIGGMIGYIAANVICIVVFWLARRNMDNINKERLARGITNVRGGEQMEDLTDRENPNFIYRL</sequence>
<dbReference type="InterPro" id="IPR036259">
    <property type="entry name" value="MFS_trans_sf"/>
</dbReference>
<keyword evidence="3 6" id="KW-0812">Transmembrane</keyword>
<evidence type="ECO:0000256" key="5">
    <source>
        <dbReference type="ARBA" id="ARBA00023136"/>
    </source>
</evidence>
<feature type="transmembrane region" description="Helical" evidence="6">
    <location>
        <begin position="143"/>
        <end position="163"/>
    </location>
</feature>
<dbReference type="GO" id="GO:0022857">
    <property type="term" value="F:transmembrane transporter activity"/>
    <property type="evidence" value="ECO:0007669"/>
    <property type="project" value="InterPro"/>
</dbReference>
<dbReference type="GO" id="GO:0016020">
    <property type="term" value="C:membrane"/>
    <property type="evidence" value="ECO:0007669"/>
    <property type="project" value="UniProtKB-SubCell"/>
</dbReference>
<dbReference type="PANTHER" id="PTHR43791:SF36">
    <property type="entry name" value="TRANSPORTER, PUTATIVE (AFU_ORTHOLOGUE AFUA_6G08340)-RELATED"/>
    <property type="match status" value="1"/>
</dbReference>
<protein>
    <recommendedName>
        <fullName evidence="7">Major facilitator superfamily (MFS) profile domain-containing protein</fullName>
    </recommendedName>
</protein>
<evidence type="ECO:0000313" key="9">
    <source>
        <dbReference type="Proteomes" id="UP000646827"/>
    </source>
</evidence>
<comment type="subcellular location">
    <subcellularLocation>
        <location evidence="1">Membrane</location>
        <topology evidence="1">Multi-pass membrane protein</topology>
    </subcellularLocation>
</comment>
<evidence type="ECO:0000256" key="1">
    <source>
        <dbReference type="ARBA" id="ARBA00004141"/>
    </source>
</evidence>
<dbReference type="PROSITE" id="PS50850">
    <property type="entry name" value="MFS"/>
    <property type="match status" value="1"/>
</dbReference>
<gene>
    <name evidence="8" type="ORF">INT45_008941</name>
</gene>
<feature type="transmembrane region" description="Helical" evidence="6">
    <location>
        <begin position="113"/>
        <end position="131"/>
    </location>
</feature>
<feature type="transmembrane region" description="Helical" evidence="6">
    <location>
        <begin position="372"/>
        <end position="395"/>
    </location>
</feature>
<dbReference type="Gene3D" id="1.20.1250.20">
    <property type="entry name" value="MFS general substrate transporter like domains"/>
    <property type="match status" value="2"/>
</dbReference>
<feature type="transmembrane region" description="Helical" evidence="6">
    <location>
        <begin position="401"/>
        <end position="420"/>
    </location>
</feature>
<feature type="transmembrane region" description="Helical" evidence="6">
    <location>
        <begin position="77"/>
        <end position="93"/>
    </location>
</feature>
<name>A0A8H7S7X0_9FUNG</name>
<evidence type="ECO:0000313" key="8">
    <source>
        <dbReference type="EMBL" id="KAG2223093.1"/>
    </source>
</evidence>
<feature type="transmembrane region" description="Helical" evidence="6">
    <location>
        <begin position="459"/>
        <end position="481"/>
    </location>
</feature>
<feature type="transmembrane region" description="Helical" evidence="6">
    <location>
        <begin position="432"/>
        <end position="453"/>
    </location>
</feature>
<dbReference type="InterPro" id="IPR020846">
    <property type="entry name" value="MFS_dom"/>
</dbReference>
<keyword evidence="4 6" id="KW-1133">Transmembrane helix</keyword>